<dbReference type="InterPro" id="IPR004111">
    <property type="entry name" value="Repressor_TetR_C"/>
</dbReference>
<comment type="caution">
    <text evidence="7">The sequence shown here is derived from an EMBL/GenBank/DDBJ whole genome shotgun (WGS) entry which is preliminary data.</text>
</comment>
<dbReference type="Proteomes" id="UP001501803">
    <property type="component" value="Unassembled WGS sequence"/>
</dbReference>
<evidence type="ECO:0000256" key="1">
    <source>
        <dbReference type="ARBA" id="ARBA00022491"/>
    </source>
</evidence>
<sequence length="206" mass="21949">MNLTSRQIALAALDLAEKHGSDALTMKRLATKLGRQPSSLYNHIDGREDLIERMRALIVEDIDTSSFAQLPWHEALIVWARSYLAAFAARPNCIRLLATTPITDPSTLRMYDTVVTALIDAGWADGDAVAVMRTVEAHVLGSALDAVAPSTLLAADTVPAELETLRRALAPEYASTSSAAAAFTLGIAALIAGLQTVRSAEATPPQ</sequence>
<reference evidence="8" key="1">
    <citation type="journal article" date="2019" name="Int. J. Syst. Evol. Microbiol.">
        <title>The Global Catalogue of Microorganisms (GCM) 10K type strain sequencing project: providing services to taxonomists for standard genome sequencing and annotation.</title>
        <authorList>
            <consortium name="The Broad Institute Genomics Platform"/>
            <consortium name="The Broad Institute Genome Sequencing Center for Infectious Disease"/>
            <person name="Wu L."/>
            <person name="Ma J."/>
        </authorList>
    </citation>
    <scope>NUCLEOTIDE SEQUENCE [LARGE SCALE GENOMIC DNA]</scope>
    <source>
        <strain evidence="8">JCM 17021</strain>
    </source>
</reference>
<feature type="domain" description="HTH tetR-type" evidence="6">
    <location>
        <begin position="2"/>
        <end position="62"/>
    </location>
</feature>
<keyword evidence="4" id="KW-0804">Transcription</keyword>
<evidence type="ECO:0000313" key="7">
    <source>
        <dbReference type="EMBL" id="GAA3866527.1"/>
    </source>
</evidence>
<dbReference type="SUPFAM" id="SSF48498">
    <property type="entry name" value="Tetracyclin repressor-like, C-terminal domain"/>
    <property type="match status" value="1"/>
</dbReference>
<evidence type="ECO:0000256" key="2">
    <source>
        <dbReference type="ARBA" id="ARBA00023015"/>
    </source>
</evidence>
<organism evidence="7 8">
    <name type="scientific">Leifsonia kafniensis</name>
    <dbReference type="NCBI Taxonomy" id="475957"/>
    <lineage>
        <taxon>Bacteria</taxon>
        <taxon>Bacillati</taxon>
        <taxon>Actinomycetota</taxon>
        <taxon>Actinomycetes</taxon>
        <taxon>Micrococcales</taxon>
        <taxon>Microbacteriaceae</taxon>
        <taxon>Leifsonia</taxon>
    </lineage>
</organism>
<evidence type="ECO:0000256" key="5">
    <source>
        <dbReference type="PROSITE-ProRule" id="PRU00335"/>
    </source>
</evidence>
<keyword evidence="2" id="KW-0805">Transcription regulation</keyword>
<dbReference type="Pfam" id="PF02909">
    <property type="entry name" value="TetR_C_1"/>
    <property type="match status" value="1"/>
</dbReference>
<evidence type="ECO:0000259" key="6">
    <source>
        <dbReference type="PROSITE" id="PS50977"/>
    </source>
</evidence>
<evidence type="ECO:0000256" key="3">
    <source>
        <dbReference type="ARBA" id="ARBA00023125"/>
    </source>
</evidence>
<protein>
    <submittedName>
        <fullName evidence="7">TetR/AcrR family transcriptional regulator C-terminal domain-containing protein</fullName>
    </submittedName>
</protein>
<feature type="DNA-binding region" description="H-T-H motif" evidence="5">
    <location>
        <begin position="25"/>
        <end position="44"/>
    </location>
</feature>
<dbReference type="PRINTS" id="PR00400">
    <property type="entry name" value="TETREPRESSOR"/>
</dbReference>
<keyword evidence="8" id="KW-1185">Reference proteome</keyword>
<proteinExistence type="predicted"/>
<dbReference type="InterPro" id="IPR001647">
    <property type="entry name" value="HTH_TetR"/>
</dbReference>
<dbReference type="PROSITE" id="PS50977">
    <property type="entry name" value="HTH_TETR_2"/>
    <property type="match status" value="1"/>
</dbReference>
<evidence type="ECO:0000256" key="4">
    <source>
        <dbReference type="ARBA" id="ARBA00023163"/>
    </source>
</evidence>
<gene>
    <name evidence="7" type="ORF">GCM10022381_07680</name>
</gene>
<keyword evidence="3 5" id="KW-0238">DNA-binding</keyword>
<dbReference type="InterPro" id="IPR009057">
    <property type="entry name" value="Homeodomain-like_sf"/>
</dbReference>
<accession>A0ABP7K5F4</accession>
<dbReference type="InterPro" id="IPR036271">
    <property type="entry name" value="Tet_transcr_reg_TetR-rel_C_sf"/>
</dbReference>
<dbReference type="EMBL" id="BAABCN010000002">
    <property type="protein sequence ID" value="GAA3866527.1"/>
    <property type="molecule type" value="Genomic_DNA"/>
</dbReference>
<dbReference type="Gene3D" id="1.10.357.10">
    <property type="entry name" value="Tetracycline Repressor, domain 2"/>
    <property type="match status" value="1"/>
</dbReference>
<evidence type="ECO:0000313" key="8">
    <source>
        <dbReference type="Proteomes" id="UP001501803"/>
    </source>
</evidence>
<dbReference type="SUPFAM" id="SSF46689">
    <property type="entry name" value="Homeodomain-like"/>
    <property type="match status" value="1"/>
</dbReference>
<dbReference type="InterPro" id="IPR003012">
    <property type="entry name" value="Tet_transcr_reg_TetR"/>
</dbReference>
<keyword evidence="1" id="KW-0678">Repressor</keyword>
<name>A0ABP7K5F4_9MICO</name>
<dbReference type="Pfam" id="PF00440">
    <property type="entry name" value="TetR_N"/>
    <property type="match status" value="1"/>
</dbReference>
<dbReference type="RefSeq" id="WP_345062446.1">
    <property type="nucleotide sequence ID" value="NZ_BAABCN010000002.1"/>
</dbReference>